<keyword evidence="1" id="KW-1133">Transmembrane helix</keyword>
<evidence type="ECO:0000313" key="4">
    <source>
        <dbReference type="Proteomes" id="UP001526246"/>
    </source>
</evidence>
<feature type="transmembrane region" description="Helical" evidence="1">
    <location>
        <begin position="224"/>
        <end position="242"/>
    </location>
</feature>
<feature type="transmembrane region" description="Helical" evidence="1">
    <location>
        <begin position="36"/>
        <end position="57"/>
    </location>
</feature>
<name>A0ABT3JJC2_9SPHN</name>
<feature type="transmembrane region" description="Helical" evidence="1">
    <location>
        <begin position="12"/>
        <end position="30"/>
    </location>
</feature>
<organism evidence="3 4">
    <name type="scientific">Sphingomonas arvum</name>
    <dbReference type="NCBI Taxonomy" id="2992113"/>
    <lineage>
        <taxon>Bacteria</taxon>
        <taxon>Pseudomonadati</taxon>
        <taxon>Pseudomonadota</taxon>
        <taxon>Alphaproteobacteria</taxon>
        <taxon>Sphingomonadales</taxon>
        <taxon>Sphingomonadaceae</taxon>
        <taxon>Sphingomonas</taxon>
    </lineage>
</organism>
<feature type="transmembrane region" description="Helical" evidence="1">
    <location>
        <begin position="69"/>
        <end position="90"/>
    </location>
</feature>
<dbReference type="InterPro" id="IPR026841">
    <property type="entry name" value="Aur1/Ipt1"/>
</dbReference>
<dbReference type="Pfam" id="PF14378">
    <property type="entry name" value="PAP2_3"/>
    <property type="match status" value="1"/>
</dbReference>
<keyword evidence="1" id="KW-0472">Membrane</keyword>
<evidence type="ECO:0000256" key="1">
    <source>
        <dbReference type="SAM" id="Phobius"/>
    </source>
</evidence>
<dbReference type="RefSeq" id="WP_264883915.1">
    <property type="nucleotide sequence ID" value="NZ_JAPDOB010000002.1"/>
</dbReference>
<protein>
    <submittedName>
        <fullName evidence="3">Phosphatase PAP2 family protein</fullName>
    </submittedName>
</protein>
<sequence length="314" mass="33378">MDDAVRFYRRATRTLALVSLGLALTMIATSDVRLQISAGSSMLATTVLAMVIGVVPLPIGDRMKDAGAALGDIWLGGLACGFISLLGLRWHLPLADAALLQADRSIGLDSASYAEWIGHRPSGFQMGITGAYNLTTPILFVSMAAAALLGRRVVLWRAACSFMGSLLTVCVISVMTPAKGIGVWVSSETLALLPPGAMTYFWPSFEQFYRAATPVLSFDAIDGVVSFPSFHVIMGLIGVGLWRDRPVTFALASGWFGLMLMATIPLGGHYAVDLLGGALIWAGWHLGLPRLLRLDLSSPAWRSGRTVEGAVLAA</sequence>
<accession>A0ABT3JJC2</accession>
<evidence type="ECO:0000259" key="2">
    <source>
        <dbReference type="Pfam" id="PF14378"/>
    </source>
</evidence>
<feature type="transmembrane region" description="Helical" evidence="1">
    <location>
        <begin position="249"/>
        <end position="268"/>
    </location>
</feature>
<comment type="caution">
    <text evidence="3">The sequence shown here is derived from an EMBL/GenBank/DDBJ whole genome shotgun (WGS) entry which is preliminary data.</text>
</comment>
<dbReference type="EMBL" id="JAPDOB010000002">
    <property type="protein sequence ID" value="MCW3798850.1"/>
    <property type="molecule type" value="Genomic_DNA"/>
</dbReference>
<keyword evidence="1" id="KW-0812">Transmembrane</keyword>
<feature type="transmembrane region" description="Helical" evidence="1">
    <location>
        <begin position="162"/>
        <end position="185"/>
    </location>
</feature>
<proteinExistence type="predicted"/>
<keyword evidence="4" id="KW-1185">Reference proteome</keyword>
<feature type="domain" description="Inositolphosphotransferase Aur1/Ipt1" evidence="2">
    <location>
        <begin position="98"/>
        <end position="282"/>
    </location>
</feature>
<gene>
    <name evidence="3" type="ORF">OMW55_13625</name>
</gene>
<dbReference type="Proteomes" id="UP001526246">
    <property type="component" value="Unassembled WGS sequence"/>
</dbReference>
<reference evidence="3 4" key="1">
    <citation type="submission" date="2022-10" db="EMBL/GenBank/DDBJ databases">
        <title>Sphingomonas sp.</title>
        <authorList>
            <person name="Jin C."/>
        </authorList>
    </citation>
    <scope>NUCLEOTIDE SEQUENCE [LARGE SCALE GENOMIC DNA]</scope>
    <source>
        <strain evidence="3 4">BN140010</strain>
    </source>
</reference>
<feature type="transmembrane region" description="Helical" evidence="1">
    <location>
        <begin position="130"/>
        <end position="150"/>
    </location>
</feature>
<evidence type="ECO:0000313" key="3">
    <source>
        <dbReference type="EMBL" id="MCW3798850.1"/>
    </source>
</evidence>